<evidence type="ECO:0000313" key="2">
    <source>
        <dbReference type="Proteomes" id="UP000828390"/>
    </source>
</evidence>
<protein>
    <submittedName>
        <fullName evidence="1">Uncharacterized protein</fullName>
    </submittedName>
</protein>
<gene>
    <name evidence="1" type="ORF">DPMN_069772</name>
</gene>
<evidence type="ECO:0000313" key="1">
    <source>
        <dbReference type="EMBL" id="KAH3710297.1"/>
    </source>
</evidence>
<comment type="caution">
    <text evidence="1">The sequence shown here is derived from an EMBL/GenBank/DDBJ whole genome shotgun (WGS) entry which is preliminary data.</text>
</comment>
<name>A0A9D4BV73_DREPO</name>
<organism evidence="1 2">
    <name type="scientific">Dreissena polymorpha</name>
    <name type="common">Zebra mussel</name>
    <name type="synonym">Mytilus polymorpha</name>
    <dbReference type="NCBI Taxonomy" id="45954"/>
    <lineage>
        <taxon>Eukaryota</taxon>
        <taxon>Metazoa</taxon>
        <taxon>Spiralia</taxon>
        <taxon>Lophotrochozoa</taxon>
        <taxon>Mollusca</taxon>
        <taxon>Bivalvia</taxon>
        <taxon>Autobranchia</taxon>
        <taxon>Heteroconchia</taxon>
        <taxon>Euheterodonta</taxon>
        <taxon>Imparidentia</taxon>
        <taxon>Neoheterodontei</taxon>
        <taxon>Myida</taxon>
        <taxon>Dreissenoidea</taxon>
        <taxon>Dreissenidae</taxon>
        <taxon>Dreissena</taxon>
    </lineage>
</organism>
<dbReference type="EMBL" id="JAIWYP010000014">
    <property type="protein sequence ID" value="KAH3710297.1"/>
    <property type="molecule type" value="Genomic_DNA"/>
</dbReference>
<keyword evidence="2" id="KW-1185">Reference proteome</keyword>
<dbReference type="Proteomes" id="UP000828390">
    <property type="component" value="Unassembled WGS sequence"/>
</dbReference>
<proteinExistence type="predicted"/>
<accession>A0A9D4BV73</accession>
<reference evidence="1" key="2">
    <citation type="submission" date="2020-11" db="EMBL/GenBank/DDBJ databases">
        <authorList>
            <person name="McCartney M.A."/>
            <person name="Auch B."/>
            <person name="Kono T."/>
            <person name="Mallez S."/>
            <person name="Becker A."/>
            <person name="Gohl D.M."/>
            <person name="Silverstein K.A.T."/>
            <person name="Koren S."/>
            <person name="Bechman K.B."/>
            <person name="Herman A."/>
            <person name="Abrahante J.E."/>
            <person name="Garbe J."/>
        </authorList>
    </citation>
    <scope>NUCLEOTIDE SEQUENCE</scope>
    <source>
        <strain evidence="1">Duluth1</strain>
        <tissue evidence="1">Whole animal</tissue>
    </source>
</reference>
<sequence>MTQVPVLQAGQLHYMLVGGQGQLIDPVNQPHMTYMNPACTVRVCCSATGGTYTAGRKERSNSSLCSAKCYTCGARCYQQHGCNTCWSESYAFRSTEIQNPVLP</sequence>
<dbReference type="AlphaFoldDB" id="A0A9D4BV73"/>
<reference evidence="1" key="1">
    <citation type="journal article" date="2019" name="bioRxiv">
        <title>The Genome of the Zebra Mussel, Dreissena polymorpha: A Resource for Invasive Species Research.</title>
        <authorList>
            <person name="McCartney M.A."/>
            <person name="Auch B."/>
            <person name="Kono T."/>
            <person name="Mallez S."/>
            <person name="Zhang Y."/>
            <person name="Obille A."/>
            <person name="Becker A."/>
            <person name="Abrahante J.E."/>
            <person name="Garbe J."/>
            <person name="Badalamenti J.P."/>
            <person name="Herman A."/>
            <person name="Mangelson H."/>
            <person name="Liachko I."/>
            <person name="Sullivan S."/>
            <person name="Sone E.D."/>
            <person name="Koren S."/>
            <person name="Silverstein K.A.T."/>
            <person name="Beckman K.B."/>
            <person name="Gohl D.M."/>
        </authorList>
    </citation>
    <scope>NUCLEOTIDE SEQUENCE</scope>
    <source>
        <strain evidence="1">Duluth1</strain>
        <tissue evidence="1">Whole animal</tissue>
    </source>
</reference>